<accession>A0A9W6YGK5</accession>
<dbReference type="AlphaFoldDB" id="A0A9W6YGK5"/>
<dbReference type="EMBL" id="BSXT01006712">
    <property type="protein sequence ID" value="GMF62877.1"/>
    <property type="molecule type" value="Genomic_DNA"/>
</dbReference>
<comment type="caution">
    <text evidence="1">The sequence shown here is derived from an EMBL/GenBank/DDBJ whole genome shotgun (WGS) entry which is preliminary data.</text>
</comment>
<dbReference type="Proteomes" id="UP001165121">
    <property type="component" value="Unassembled WGS sequence"/>
</dbReference>
<keyword evidence="2" id="KW-1185">Reference proteome</keyword>
<evidence type="ECO:0000313" key="2">
    <source>
        <dbReference type="Proteomes" id="UP001165121"/>
    </source>
</evidence>
<name>A0A9W6YGK5_9STRA</name>
<proteinExistence type="predicted"/>
<protein>
    <submittedName>
        <fullName evidence="1">Unnamed protein product</fullName>
    </submittedName>
</protein>
<reference evidence="1" key="1">
    <citation type="submission" date="2023-04" db="EMBL/GenBank/DDBJ databases">
        <title>Phytophthora fragariaefolia NBRC 109709.</title>
        <authorList>
            <person name="Ichikawa N."/>
            <person name="Sato H."/>
            <person name="Tonouchi N."/>
        </authorList>
    </citation>
    <scope>NUCLEOTIDE SEQUENCE</scope>
    <source>
        <strain evidence="1">NBRC 109709</strain>
    </source>
</reference>
<evidence type="ECO:0000313" key="1">
    <source>
        <dbReference type="EMBL" id="GMF62877.1"/>
    </source>
</evidence>
<dbReference type="OrthoDB" id="128723at2759"/>
<gene>
    <name evidence="1" type="ORF">Pfra01_002743500</name>
</gene>
<organism evidence="1 2">
    <name type="scientific">Phytophthora fragariaefolia</name>
    <dbReference type="NCBI Taxonomy" id="1490495"/>
    <lineage>
        <taxon>Eukaryota</taxon>
        <taxon>Sar</taxon>
        <taxon>Stramenopiles</taxon>
        <taxon>Oomycota</taxon>
        <taxon>Peronosporomycetes</taxon>
        <taxon>Peronosporales</taxon>
        <taxon>Peronosporaceae</taxon>
        <taxon>Phytophthora</taxon>
    </lineage>
</organism>
<sequence length="232" mass="26482">MELPKKFHTKRPNQGRMKRIKERLGGGHTIRLNDLLELRYCADGSVWCLISRKNFDKLVQLGRDVVATTLEKPVLGKPVGGHEMEARDRQLEQLACGHSEHDDGHFEIEEDACSGLDEEWIRACIELLIEAAQENGFPVELVDELRRIESKNDIWRLVVHDDPLAYKLRLKENAKPFRCKARQYAPLQTNFLREFRIGHWWSSAGSTKIPVVGGMCRATSSKAEIPRVPSSS</sequence>